<evidence type="ECO:0000313" key="3">
    <source>
        <dbReference type="Proteomes" id="UP000240760"/>
    </source>
</evidence>
<accession>A0A2T4BRS5</accession>
<keyword evidence="1" id="KW-0812">Transmembrane</keyword>
<keyword evidence="1" id="KW-1133">Transmembrane helix</keyword>
<sequence>MFDLSSPRPSPPLLSMWCRAATLLFLLGLLALFPVCYLFRSVHPGADPKRLAHSHNTIHTRTHQTSCACHGLPARHLDPTSTYMVQIDRLDCWLDSLHTSTTKLCAGYDGSN</sequence>
<name>A0A2T4BRS5_TRILO</name>
<dbReference type="EMBL" id="KZ679144">
    <property type="protein sequence ID" value="PTB71994.1"/>
    <property type="molecule type" value="Genomic_DNA"/>
</dbReference>
<organism evidence="2 3">
    <name type="scientific">Trichoderma longibrachiatum ATCC 18648</name>
    <dbReference type="NCBI Taxonomy" id="983965"/>
    <lineage>
        <taxon>Eukaryota</taxon>
        <taxon>Fungi</taxon>
        <taxon>Dikarya</taxon>
        <taxon>Ascomycota</taxon>
        <taxon>Pezizomycotina</taxon>
        <taxon>Sordariomycetes</taxon>
        <taxon>Hypocreomycetidae</taxon>
        <taxon>Hypocreales</taxon>
        <taxon>Hypocreaceae</taxon>
        <taxon>Trichoderma</taxon>
    </lineage>
</organism>
<evidence type="ECO:0000313" key="2">
    <source>
        <dbReference type="EMBL" id="PTB71994.1"/>
    </source>
</evidence>
<dbReference type="Proteomes" id="UP000240760">
    <property type="component" value="Unassembled WGS sequence"/>
</dbReference>
<reference evidence="2 3" key="1">
    <citation type="submission" date="2016-07" db="EMBL/GenBank/DDBJ databases">
        <title>Multiple horizontal gene transfer events from other fungi enriched the ability of initially mycotrophic Trichoderma (Ascomycota) to feed on dead plant biomass.</title>
        <authorList>
            <consortium name="DOE Joint Genome Institute"/>
            <person name="Aerts A."/>
            <person name="Atanasova L."/>
            <person name="Chenthamara K."/>
            <person name="Zhang J."/>
            <person name="Grujic M."/>
            <person name="Henrissat B."/>
            <person name="Kuo A."/>
            <person name="Salamov A."/>
            <person name="Lipzen A."/>
            <person name="Labutti K."/>
            <person name="Barry K."/>
            <person name="Miao Y."/>
            <person name="Rahimi M.J."/>
            <person name="Shen Q."/>
            <person name="Grigoriev I.V."/>
            <person name="Kubicek C.P."/>
            <person name="Druzhinina I.S."/>
        </authorList>
    </citation>
    <scope>NUCLEOTIDE SEQUENCE [LARGE SCALE GENOMIC DNA]</scope>
    <source>
        <strain evidence="2 3">ATCC 18648</strain>
    </source>
</reference>
<keyword evidence="3" id="KW-1185">Reference proteome</keyword>
<evidence type="ECO:0000256" key="1">
    <source>
        <dbReference type="SAM" id="Phobius"/>
    </source>
</evidence>
<feature type="transmembrane region" description="Helical" evidence="1">
    <location>
        <begin position="20"/>
        <end position="39"/>
    </location>
</feature>
<proteinExistence type="predicted"/>
<protein>
    <submittedName>
        <fullName evidence="2">Uncharacterized protein</fullName>
    </submittedName>
</protein>
<keyword evidence="1" id="KW-0472">Membrane</keyword>
<gene>
    <name evidence="2" type="ORF">M440DRAFT_1103787</name>
</gene>
<dbReference type="AlphaFoldDB" id="A0A2T4BRS5"/>